<keyword evidence="3" id="KW-1185">Reference proteome</keyword>
<reference evidence="2 3" key="1">
    <citation type="journal article" date="2024" name="Microbiol. Resour. Announc.">
        <title>Genome annotations for the ascomycete fungi Trichoderma harzianum, Trichoderma aggressivum, and Purpureocillium lilacinum.</title>
        <authorList>
            <person name="Beijen E.P.W."/>
            <person name="Ohm R.A."/>
        </authorList>
    </citation>
    <scope>NUCLEOTIDE SEQUENCE [LARGE SCALE GENOMIC DNA]</scope>
    <source>
        <strain evidence="2 3">CBS 150709</strain>
    </source>
</reference>
<evidence type="ECO:0000313" key="2">
    <source>
        <dbReference type="EMBL" id="KAK4075542.1"/>
    </source>
</evidence>
<feature type="compositionally biased region" description="Polar residues" evidence="1">
    <location>
        <begin position="200"/>
        <end position="209"/>
    </location>
</feature>
<dbReference type="Proteomes" id="UP001287286">
    <property type="component" value="Unassembled WGS sequence"/>
</dbReference>
<evidence type="ECO:0000256" key="1">
    <source>
        <dbReference type="SAM" id="MobiDB-lite"/>
    </source>
</evidence>
<feature type="region of interest" description="Disordered" evidence="1">
    <location>
        <begin position="181"/>
        <end position="213"/>
    </location>
</feature>
<feature type="region of interest" description="Disordered" evidence="1">
    <location>
        <begin position="22"/>
        <end position="65"/>
    </location>
</feature>
<organism evidence="2 3">
    <name type="scientific">Purpureocillium lilacinum</name>
    <name type="common">Paecilomyces lilacinus</name>
    <dbReference type="NCBI Taxonomy" id="33203"/>
    <lineage>
        <taxon>Eukaryota</taxon>
        <taxon>Fungi</taxon>
        <taxon>Dikarya</taxon>
        <taxon>Ascomycota</taxon>
        <taxon>Pezizomycotina</taxon>
        <taxon>Sordariomycetes</taxon>
        <taxon>Hypocreomycetidae</taxon>
        <taxon>Hypocreales</taxon>
        <taxon>Ophiocordycipitaceae</taxon>
        <taxon>Purpureocillium</taxon>
    </lineage>
</organism>
<gene>
    <name evidence="2" type="ORF">Purlil1_12641</name>
</gene>
<evidence type="ECO:0000313" key="3">
    <source>
        <dbReference type="Proteomes" id="UP001287286"/>
    </source>
</evidence>
<name>A0ABR0BGJ4_PURLI</name>
<proteinExistence type="predicted"/>
<feature type="compositionally biased region" description="Basic and acidic residues" evidence="1">
    <location>
        <begin position="41"/>
        <end position="58"/>
    </location>
</feature>
<dbReference type="EMBL" id="JAWRVI010000118">
    <property type="protein sequence ID" value="KAK4075542.1"/>
    <property type="molecule type" value="Genomic_DNA"/>
</dbReference>
<accession>A0ABR0BGJ4</accession>
<sequence>MPNREAAMAWRWTWTADEQQCRRTVTGSTRAPPPTQNWMDGRGRDTMARRGDRGRRGDGEEEQAGVSWKWAWRGSAYLGVSAVAPAERRPGVRPPAMRRPLPLSPTPWSTARLDTVMLYKPQSLGPAVFHRGSLTAHWKLPRCTRSMSAAPPSTVRFCHRSFACWLARSVRPIRPLSLPFHITPPHDKESQARSARKQQCPRQTSNSRCSDAPGRALISGAIGYATPSGPGPGTQGWRFSSTSCAPLVMRSSREEAPRGALTKAPWPWETTWKPATHQAATSATPSFRQSGAAVTPGHQAHQTPCRAMIGPLPQPKIAPLAATTLDEWWLQPCGRLTCGARLPASRFVPAIRILSQFCTFHECDGDALAPSLQDCGSCRDLVRTASRCCPALQLSSLAHRCTTWVAWARQQRSSPAQRSNSRAAQLP</sequence>
<comment type="caution">
    <text evidence="2">The sequence shown here is derived from an EMBL/GenBank/DDBJ whole genome shotgun (WGS) entry which is preliminary data.</text>
</comment>
<protein>
    <submittedName>
        <fullName evidence="2">Uncharacterized protein</fullName>
    </submittedName>
</protein>